<evidence type="ECO:0000313" key="2">
    <source>
        <dbReference type="Proteomes" id="UP000256869"/>
    </source>
</evidence>
<dbReference type="EMBL" id="QRDY01000009">
    <property type="protein sequence ID" value="RED58100.1"/>
    <property type="molecule type" value="Genomic_DNA"/>
</dbReference>
<organism evidence="1 2">
    <name type="scientific">Cohnella lupini</name>
    <dbReference type="NCBI Taxonomy" id="1294267"/>
    <lineage>
        <taxon>Bacteria</taxon>
        <taxon>Bacillati</taxon>
        <taxon>Bacillota</taxon>
        <taxon>Bacilli</taxon>
        <taxon>Bacillales</taxon>
        <taxon>Paenibacillaceae</taxon>
        <taxon>Cohnella</taxon>
    </lineage>
</organism>
<dbReference type="Proteomes" id="UP000256869">
    <property type="component" value="Unassembled WGS sequence"/>
</dbReference>
<gene>
    <name evidence="1" type="ORF">DFP95_109137</name>
</gene>
<accession>A0A3D9I8T7</accession>
<comment type="caution">
    <text evidence="1">The sequence shown here is derived from an EMBL/GenBank/DDBJ whole genome shotgun (WGS) entry which is preliminary data.</text>
</comment>
<dbReference type="SUPFAM" id="SSF48371">
    <property type="entry name" value="ARM repeat"/>
    <property type="match status" value="1"/>
</dbReference>
<keyword evidence="2" id="KW-1185">Reference proteome</keyword>
<dbReference type="InterPro" id="IPR016024">
    <property type="entry name" value="ARM-type_fold"/>
</dbReference>
<evidence type="ECO:0000313" key="1">
    <source>
        <dbReference type="EMBL" id="RED58100.1"/>
    </source>
</evidence>
<reference evidence="1 2" key="1">
    <citation type="submission" date="2018-07" db="EMBL/GenBank/DDBJ databases">
        <title>Genomic Encyclopedia of Type Strains, Phase III (KMG-III): the genomes of soil and plant-associated and newly described type strains.</title>
        <authorList>
            <person name="Whitman W."/>
        </authorList>
    </citation>
    <scope>NUCLEOTIDE SEQUENCE [LARGE SCALE GENOMIC DNA]</scope>
    <source>
        <strain evidence="1 2">CECT 8236</strain>
    </source>
</reference>
<dbReference type="Gene3D" id="1.25.10.90">
    <property type="match status" value="1"/>
</dbReference>
<dbReference type="AlphaFoldDB" id="A0A3D9I8T7"/>
<dbReference type="InterPro" id="IPR014825">
    <property type="entry name" value="DNA_alkylation"/>
</dbReference>
<sequence length="237" mass="26906">MTITLEEVMVELEEMGNEQTKNTFLRHGALEPIFGVRVGDMKRLVKDVKKDQELARALYATGNSDAMYLAGLTVNPKTATKEMLQEWVTQACWYMISEYTVAWIAAESPYAVELSREWIESPEEQIATCGWSAYANYVSITQDRQLDLDEIRALLLRIEESIHEERNRVRYTMNAFVIAVGAYVVPLFENAHKVAGKIGKVDVHMGQTACKVPLATEYIEKIERMGKTGKKKKTCIC</sequence>
<name>A0A3D9I8T7_9BACL</name>
<dbReference type="PANTHER" id="PTHR41291:SF1">
    <property type="entry name" value="DNA ALKYLATION REPAIR PROTEIN"/>
    <property type="match status" value="1"/>
</dbReference>
<dbReference type="CDD" id="cd06561">
    <property type="entry name" value="AlkD_like"/>
    <property type="match status" value="1"/>
</dbReference>
<dbReference type="PANTHER" id="PTHR41291">
    <property type="entry name" value="DNA ALKYLATION REPAIR PROTEIN"/>
    <property type="match status" value="1"/>
</dbReference>
<dbReference type="Pfam" id="PF08713">
    <property type="entry name" value="DNA_alkylation"/>
    <property type="match status" value="1"/>
</dbReference>
<protein>
    <submittedName>
        <fullName evidence="1">3-methyladenine DNA glycosylase AlkD</fullName>
    </submittedName>
</protein>
<proteinExistence type="predicted"/>